<dbReference type="Gene3D" id="3.90.1200.10">
    <property type="match status" value="1"/>
</dbReference>
<protein>
    <submittedName>
        <fullName evidence="2">Thiamine kinase-like enzyme</fullName>
    </submittedName>
</protein>
<evidence type="ECO:0000259" key="1">
    <source>
        <dbReference type="Pfam" id="PF01636"/>
    </source>
</evidence>
<evidence type="ECO:0000313" key="2">
    <source>
        <dbReference type="EMBL" id="TWF71820.1"/>
    </source>
</evidence>
<accession>A0A561SAB9</accession>
<reference evidence="2 3" key="1">
    <citation type="submission" date="2019-06" db="EMBL/GenBank/DDBJ databases">
        <title>Sequencing the genomes of 1000 actinobacteria strains.</title>
        <authorList>
            <person name="Klenk H.-P."/>
        </authorList>
    </citation>
    <scope>NUCLEOTIDE SEQUENCE [LARGE SCALE GENOMIC DNA]</scope>
    <source>
        <strain evidence="2 3">DSM 44826</strain>
    </source>
</reference>
<keyword evidence="3" id="KW-1185">Reference proteome</keyword>
<sequence length="290" mass="32072">MSSSEVLREACSAAGFDARGAEPRRLAENETWSLASGIIVRISMAGQGTVAAREVQVARWLAEQGVRAVAPLAMDQPVVVASRPVTFWVEVPNHQHGTVSEVAAVLRTLHSLPRPDHLDVGRLDPFVRLRDRITAAVTLSSSDRRWLVDVHDDLVQQWNGGFGSGRPECFIHGDAWPGNIVSTSEGPLVMDLERASVGPPEWDLVSTAVRCRTTGAISPDDYESFCETYGYDVTLWDGYSVLAAIRELRITSYAAQHASTYPSWRREAQVRVDCLRGRRGPRPWNWKGIL</sequence>
<dbReference type="AlphaFoldDB" id="A0A561SAB9"/>
<dbReference type="InterPro" id="IPR011009">
    <property type="entry name" value="Kinase-like_dom_sf"/>
</dbReference>
<dbReference type="PANTHER" id="PTHR21310:SF40">
    <property type="entry name" value="AMINOGLYCOSIDE PHOSPHOTRANSFERASE DOMAIN-CONTAINING PROTEIN-RELATED"/>
    <property type="match status" value="1"/>
</dbReference>
<keyword evidence="2" id="KW-0808">Transferase</keyword>
<dbReference type="InterPro" id="IPR051678">
    <property type="entry name" value="AGP_Transferase"/>
</dbReference>
<comment type="caution">
    <text evidence="2">The sequence shown here is derived from an EMBL/GenBank/DDBJ whole genome shotgun (WGS) entry which is preliminary data.</text>
</comment>
<dbReference type="RefSeq" id="WP_246214228.1">
    <property type="nucleotide sequence ID" value="NZ_BAAAMZ010000001.1"/>
</dbReference>
<dbReference type="EMBL" id="VIWT01000007">
    <property type="protein sequence ID" value="TWF71820.1"/>
    <property type="molecule type" value="Genomic_DNA"/>
</dbReference>
<keyword evidence="2" id="KW-0418">Kinase</keyword>
<name>A0A561SAB9_9ACTN</name>
<dbReference type="PANTHER" id="PTHR21310">
    <property type="entry name" value="AMINOGLYCOSIDE PHOSPHOTRANSFERASE-RELATED-RELATED"/>
    <property type="match status" value="1"/>
</dbReference>
<dbReference type="Proteomes" id="UP000317940">
    <property type="component" value="Unassembled WGS sequence"/>
</dbReference>
<dbReference type="GO" id="GO:0016301">
    <property type="term" value="F:kinase activity"/>
    <property type="evidence" value="ECO:0007669"/>
    <property type="project" value="UniProtKB-KW"/>
</dbReference>
<gene>
    <name evidence="2" type="ORF">FHX73_1717</name>
</gene>
<dbReference type="Pfam" id="PF01636">
    <property type="entry name" value="APH"/>
    <property type="match status" value="1"/>
</dbReference>
<proteinExistence type="predicted"/>
<organism evidence="2 3">
    <name type="scientific">Kitasatospora viridis</name>
    <dbReference type="NCBI Taxonomy" id="281105"/>
    <lineage>
        <taxon>Bacteria</taxon>
        <taxon>Bacillati</taxon>
        <taxon>Actinomycetota</taxon>
        <taxon>Actinomycetes</taxon>
        <taxon>Kitasatosporales</taxon>
        <taxon>Streptomycetaceae</taxon>
        <taxon>Kitasatospora</taxon>
    </lineage>
</organism>
<dbReference type="SUPFAM" id="SSF56112">
    <property type="entry name" value="Protein kinase-like (PK-like)"/>
    <property type="match status" value="1"/>
</dbReference>
<evidence type="ECO:0000313" key="3">
    <source>
        <dbReference type="Proteomes" id="UP000317940"/>
    </source>
</evidence>
<dbReference type="InterPro" id="IPR002575">
    <property type="entry name" value="Aminoglycoside_PTrfase"/>
</dbReference>
<feature type="domain" description="Aminoglycoside phosphotransferase" evidence="1">
    <location>
        <begin position="29"/>
        <end position="234"/>
    </location>
</feature>